<dbReference type="Proteomes" id="UP000597038">
    <property type="component" value="Unassembled WGS sequence"/>
</dbReference>
<evidence type="ECO:0008006" key="7">
    <source>
        <dbReference type="Google" id="ProtNLM"/>
    </source>
</evidence>
<organism evidence="2 5">
    <name type="scientific">Staphylococcus felis</name>
    <dbReference type="NCBI Taxonomy" id="46127"/>
    <lineage>
        <taxon>Bacteria</taxon>
        <taxon>Bacillati</taxon>
        <taxon>Bacillota</taxon>
        <taxon>Bacilli</taxon>
        <taxon>Bacillales</taxon>
        <taxon>Staphylococcaceae</taxon>
        <taxon>Staphylococcus</taxon>
    </lineage>
</organism>
<sequence>MREAIIKLINSQQGCYEIYQNTGVSQGVISDLRSGYRTVDDISLGDAEKLYAYACHIAA</sequence>
<evidence type="ECO:0000313" key="3">
    <source>
        <dbReference type="EMBL" id="REI24219.1"/>
    </source>
</evidence>
<dbReference type="EMBL" id="QKXQ01000506">
    <property type="protein sequence ID" value="REH92093.1"/>
    <property type="molecule type" value="Genomic_DNA"/>
</dbReference>
<evidence type="ECO:0000313" key="1">
    <source>
        <dbReference type="EMBL" id="MBH9582083.1"/>
    </source>
</evidence>
<evidence type="ECO:0000313" key="5">
    <source>
        <dbReference type="Proteomes" id="UP000256562"/>
    </source>
</evidence>
<comment type="caution">
    <text evidence="2">The sequence shown here is derived from an EMBL/GenBank/DDBJ whole genome shotgun (WGS) entry which is preliminary data.</text>
</comment>
<evidence type="ECO:0000313" key="2">
    <source>
        <dbReference type="EMBL" id="REH92093.1"/>
    </source>
</evidence>
<dbReference type="KEGG" id="sfq:C7J90_04990"/>
<proteinExistence type="predicted"/>
<dbReference type="EMBL" id="JAEDAQ010000029">
    <property type="protein sequence ID" value="MBH9582083.1"/>
    <property type="molecule type" value="Genomic_DNA"/>
</dbReference>
<dbReference type="GeneID" id="48057572"/>
<dbReference type="AlphaFoldDB" id="A0A2K3Z9F1"/>
<keyword evidence="6" id="KW-1185">Reference proteome</keyword>
<dbReference type="Proteomes" id="UP000256337">
    <property type="component" value="Unassembled WGS sequence"/>
</dbReference>
<dbReference type="OrthoDB" id="2396788at2"/>
<reference evidence="4 5" key="1">
    <citation type="journal article" date="2018" name="Vet. Microbiol.">
        <title>Characterisation of Staphylococcus felis isolated from cats using whole genome sequencing.</title>
        <authorList>
            <person name="Worthing K."/>
            <person name="Pang S."/>
            <person name="Trott D.J."/>
            <person name="Abraham S."/>
            <person name="Coombs G.W."/>
            <person name="Jordan D."/>
            <person name="McIntyre L."/>
            <person name="Davies M.R."/>
            <person name="Norris J."/>
        </authorList>
    </citation>
    <scope>NUCLEOTIDE SEQUENCE [LARGE SCALE GENOMIC DNA]</scope>
    <source>
        <strain evidence="3 4">F25</strain>
        <strain evidence="2 5">F9</strain>
    </source>
</reference>
<dbReference type="Proteomes" id="UP000256562">
    <property type="component" value="Unassembled WGS sequence"/>
</dbReference>
<reference evidence="1 6" key="2">
    <citation type="submission" date="2020-12" db="EMBL/GenBank/DDBJ databases">
        <title>Genomic analysis of Staphylococcus felis from a cat with skin infection.</title>
        <authorList>
            <person name="Aslantas O."/>
            <person name="Keskin O."/>
            <person name="Buyukaltay K."/>
            <person name="Gullu Yucetepe A."/>
        </authorList>
    </citation>
    <scope>NUCLEOTIDE SEQUENCE [LARGE SCALE GENOMIC DNA]</scope>
    <source>
        <strain evidence="1 6">HARRANVET</strain>
    </source>
</reference>
<gene>
    <name evidence="3" type="ORF">DOS76_02385</name>
    <name evidence="2" type="ORF">DOS83_10710</name>
    <name evidence="1" type="ORF">I9026_11950</name>
</gene>
<accession>A0A2K3Z9F1</accession>
<dbReference type="EMBL" id="QKYD01000043">
    <property type="protein sequence ID" value="REI24219.1"/>
    <property type="molecule type" value="Genomic_DNA"/>
</dbReference>
<evidence type="ECO:0000313" key="6">
    <source>
        <dbReference type="Proteomes" id="UP000597038"/>
    </source>
</evidence>
<protein>
    <recommendedName>
        <fullName evidence="7">XRE family transcriptional regulator</fullName>
    </recommendedName>
</protein>
<evidence type="ECO:0000313" key="4">
    <source>
        <dbReference type="Proteomes" id="UP000256337"/>
    </source>
</evidence>
<dbReference type="RefSeq" id="WP_103209898.1">
    <property type="nucleotide sequence ID" value="NZ_CAJUZQ010000079.1"/>
</dbReference>
<name>A0A2K3Z9F1_9STAP</name>